<dbReference type="PROSITE" id="PS51194">
    <property type="entry name" value="HELICASE_CTER"/>
    <property type="match status" value="1"/>
</dbReference>
<dbReference type="SUPFAM" id="SSF52540">
    <property type="entry name" value="P-loop containing nucleoside triphosphate hydrolases"/>
    <property type="match status" value="2"/>
</dbReference>
<dbReference type="PROSITE" id="PS51195">
    <property type="entry name" value="Q_MOTIF"/>
    <property type="match status" value="1"/>
</dbReference>
<feature type="domain" description="Helicase C-terminal" evidence="10">
    <location>
        <begin position="406"/>
        <end position="574"/>
    </location>
</feature>
<keyword evidence="5 7" id="KW-0067">ATP-binding</keyword>
<keyword evidence="2 7" id="KW-0547">Nucleotide-binding</keyword>
<dbReference type="GO" id="GO:0016787">
    <property type="term" value="F:hydrolase activity"/>
    <property type="evidence" value="ECO:0007669"/>
    <property type="project" value="UniProtKB-KW"/>
</dbReference>
<keyword evidence="3 7" id="KW-0378">Hydrolase</keyword>
<dbReference type="PROSITE" id="PS00039">
    <property type="entry name" value="DEAD_ATP_HELICASE"/>
    <property type="match status" value="1"/>
</dbReference>
<dbReference type="InterPro" id="IPR014014">
    <property type="entry name" value="RNA_helicase_DEAD_Q_motif"/>
</dbReference>
<comment type="similarity">
    <text evidence="7">Belongs to the DEAD box helicase family.</text>
</comment>
<evidence type="ECO:0000256" key="6">
    <source>
        <dbReference type="PROSITE-ProRule" id="PRU00552"/>
    </source>
</evidence>
<organism evidence="12 13">
    <name type="scientific">Auxenochlorella protothecoides</name>
    <name type="common">Green microalga</name>
    <name type="synonym">Chlorella protothecoides</name>
    <dbReference type="NCBI Taxonomy" id="3075"/>
    <lineage>
        <taxon>Eukaryota</taxon>
        <taxon>Viridiplantae</taxon>
        <taxon>Chlorophyta</taxon>
        <taxon>core chlorophytes</taxon>
        <taxon>Trebouxiophyceae</taxon>
        <taxon>Chlorellales</taxon>
        <taxon>Chlorellaceae</taxon>
        <taxon>Auxenochlorella</taxon>
    </lineage>
</organism>
<evidence type="ECO:0000256" key="1">
    <source>
        <dbReference type="ARBA" id="ARBA00012552"/>
    </source>
</evidence>
<dbReference type="AlphaFoldDB" id="A0A3M7L0C0"/>
<evidence type="ECO:0000313" key="13">
    <source>
        <dbReference type="Proteomes" id="UP000279271"/>
    </source>
</evidence>
<dbReference type="CDD" id="cd18787">
    <property type="entry name" value="SF2_C_DEAD"/>
    <property type="match status" value="1"/>
</dbReference>
<evidence type="ECO:0000313" key="12">
    <source>
        <dbReference type="EMBL" id="RMZ56027.1"/>
    </source>
</evidence>
<dbReference type="InterPro" id="IPR014001">
    <property type="entry name" value="Helicase_ATP-bd"/>
</dbReference>
<dbReference type="Pfam" id="PF00271">
    <property type="entry name" value="Helicase_C"/>
    <property type="match status" value="1"/>
</dbReference>
<dbReference type="InterPro" id="IPR027417">
    <property type="entry name" value="P-loop_NTPase"/>
</dbReference>
<feature type="domain" description="Helicase ATP-binding" evidence="9">
    <location>
        <begin position="203"/>
        <end position="378"/>
    </location>
</feature>
<evidence type="ECO:0000259" key="11">
    <source>
        <dbReference type="PROSITE" id="PS51195"/>
    </source>
</evidence>
<feature type="short sequence motif" description="Q motif" evidence="6">
    <location>
        <begin position="172"/>
        <end position="200"/>
    </location>
</feature>
<evidence type="ECO:0000259" key="9">
    <source>
        <dbReference type="PROSITE" id="PS51192"/>
    </source>
</evidence>
<reference evidence="13" key="1">
    <citation type="journal article" date="2018" name="Algal Res.">
        <title>Characterization of plant carbon substrate utilization by Auxenochlorella protothecoides.</title>
        <authorList>
            <person name="Vogler B.W."/>
            <person name="Starkenburg S.R."/>
            <person name="Sudasinghe N."/>
            <person name="Schambach J.Y."/>
            <person name="Rollin J.A."/>
            <person name="Pattathil S."/>
            <person name="Barry A.N."/>
        </authorList>
    </citation>
    <scope>NUCLEOTIDE SEQUENCE [LARGE SCALE GENOMIC DNA]</scope>
    <source>
        <strain evidence="13">UTEX 25</strain>
    </source>
</reference>
<dbReference type="EMBL" id="QOKY01000154">
    <property type="protein sequence ID" value="RMZ56027.1"/>
    <property type="molecule type" value="Genomic_DNA"/>
</dbReference>
<keyword evidence="4 7" id="KW-0347">Helicase</keyword>
<dbReference type="InterPro" id="IPR001650">
    <property type="entry name" value="Helicase_C-like"/>
</dbReference>
<dbReference type="PANTHER" id="PTHR47958">
    <property type="entry name" value="ATP-DEPENDENT RNA HELICASE DBP3"/>
    <property type="match status" value="1"/>
</dbReference>
<comment type="caution">
    <text evidence="12">The sequence shown here is derived from an EMBL/GenBank/DDBJ whole genome shotgun (WGS) entry which is preliminary data.</text>
</comment>
<evidence type="ECO:0000256" key="3">
    <source>
        <dbReference type="ARBA" id="ARBA00022801"/>
    </source>
</evidence>
<dbReference type="SMART" id="SM00487">
    <property type="entry name" value="DEXDc"/>
    <property type="match status" value="1"/>
</dbReference>
<dbReference type="GO" id="GO:0005524">
    <property type="term" value="F:ATP binding"/>
    <property type="evidence" value="ECO:0007669"/>
    <property type="project" value="UniProtKB-KW"/>
</dbReference>
<dbReference type="Proteomes" id="UP000279271">
    <property type="component" value="Unassembled WGS sequence"/>
</dbReference>
<feature type="domain" description="DEAD-box RNA helicase Q" evidence="11">
    <location>
        <begin position="172"/>
        <end position="200"/>
    </location>
</feature>
<name>A0A3M7L0C0_AUXPR</name>
<dbReference type="GO" id="GO:0003676">
    <property type="term" value="F:nucleic acid binding"/>
    <property type="evidence" value="ECO:0007669"/>
    <property type="project" value="InterPro"/>
</dbReference>
<gene>
    <name evidence="12" type="ORF">APUTEX25_004451</name>
</gene>
<dbReference type="PROSITE" id="PS51192">
    <property type="entry name" value="HELICASE_ATP_BIND_1"/>
    <property type="match status" value="1"/>
</dbReference>
<evidence type="ECO:0000259" key="10">
    <source>
        <dbReference type="PROSITE" id="PS51194"/>
    </source>
</evidence>
<evidence type="ECO:0000256" key="7">
    <source>
        <dbReference type="RuleBase" id="RU000492"/>
    </source>
</evidence>
<evidence type="ECO:0000256" key="2">
    <source>
        <dbReference type="ARBA" id="ARBA00022741"/>
    </source>
</evidence>
<evidence type="ECO:0000256" key="4">
    <source>
        <dbReference type="ARBA" id="ARBA00022806"/>
    </source>
</evidence>
<dbReference type="SMART" id="SM00490">
    <property type="entry name" value="HELICc"/>
    <property type="match status" value="1"/>
</dbReference>
<evidence type="ECO:0000256" key="8">
    <source>
        <dbReference type="SAM" id="MobiDB-lite"/>
    </source>
</evidence>
<evidence type="ECO:0000256" key="5">
    <source>
        <dbReference type="ARBA" id="ARBA00022840"/>
    </source>
</evidence>
<dbReference type="EC" id="3.6.4.13" evidence="1"/>
<dbReference type="Pfam" id="PF00270">
    <property type="entry name" value="DEAD"/>
    <property type="match status" value="1"/>
</dbReference>
<feature type="region of interest" description="Disordered" evidence="8">
    <location>
        <begin position="572"/>
        <end position="613"/>
    </location>
</feature>
<dbReference type="FunFam" id="3.40.50.300:FF:000079">
    <property type="entry name" value="probable ATP-dependent RNA helicase DDX17"/>
    <property type="match status" value="1"/>
</dbReference>
<protein>
    <recommendedName>
        <fullName evidence="1">RNA helicase</fullName>
        <ecNumber evidence="1">3.6.4.13</ecNumber>
    </recommendedName>
</protein>
<feature type="compositionally biased region" description="Polar residues" evidence="8">
    <location>
        <begin position="600"/>
        <end position="610"/>
    </location>
</feature>
<dbReference type="InterPro" id="IPR011545">
    <property type="entry name" value="DEAD/DEAH_box_helicase_dom"/>
</dbReference>
<dbReference type="Gene3D" id="3.40.50.300">
    <property type="entry name" value="P-loop containing nucleotide triphosphate hydrolases"/>
    <property type="match status" value="2"/>
</dbReference>
<proteinExistence type="inferred from homology"/>
<dbReference type="GO" id="GO:0003724">
    <property type="term" value="F:RNA helicase activity"/>
    <property type="evidence" value="ECO:0007669"/>
    <property type="project" value="UniProtKB-EC"/>
</dbReference>
<sequence>MAPADEEEVDPLDAFMAEMKELEKASDAQAPSARAAGKSAAERFDELDPAADFLEAKKAGALPPSAVTAAAMQSGAAGADGSDEEVYAAAAAALESDADGVGGGKLENSSGFKQAVGSLAPLDHPNLTYEDFDKDFYVEAPALTSMSQAEVSARRRSLGLTVSGFDAPRPIATFTQAGFDAPLLTAIVRAGYKEPTAIQAQALPAILSGRDVLGIAKTGSGKTAAFVLPAMVHIMDQQELEKGEGPIAIIVGPTHELAEQIHRETHRFAKGYKLRVCAAFGGLPKHQQFRELKAGAEIAVCTPGRLIDLVRMKACNLQRVTYVVLDEADRMFDMGFEPQIRSILGQIRPDRQLLLFSATMPMKVERLANDALSGPVRIRVGEAGMANEDISQRVEVVADEAAKRAWLRQHLPTLVDAGEVLLFAGTKARVDELAAELAAQGVRAGAIHGDLDAGSRAAVLASFRAGTTHVLVATDVAARGLDIKTLKTVVNYDAGRSIDSYIHRIGRTGRAGDKEGVAYTLLLPSEGQMAGGAYGGRGEAKALAAEEAGEAGAAAAQRRRARRSKRFPAAQALLPHLRRAHPARPGPGPTNPNEARFRGSFTSSGTTQGDLQARPEILLPKRAAGARPLPPPPVPVTARPLVPALPAHQPWLPAGPAPAQPPAHRALATGVDQTAVQAAMERARAIAARLAAGQPGGQGEGWQWGGG</sequence>
<accession>A0A3M7L0C0</accession>
<dbReference type="InterPro" id="IPR000629">
    <property type="entry name" value="RNA-helicase_DEAD-box_CS"/>
</dbReference>